<dbReference type="Gene3D" id="3.40.710.10">
    <property type="entry name" value="DD-peptidase/beta-lactamase superfamily"/>
    <property type="match status" value="1"/>
</dbReference>
<dbReference type="PANTHER" id="PTHR43283:SF11">
    <property type="entry name" value="BETA-LACTAMASE-RELATED DOMAIN-CONTAINING PROTEIN"/>
    <property type="match status" value="1"/>
</dbReference>
<dbReference type="InterPro" id="IPR050789">
    <property type="entry name" value="Diverse_Enzym_Activities"/>
</dbReference>
<dbReference type="InterPro" id="IPR012338">
    <property type="entry name" value="Beta-lactam/transpept-like"/>
</dbReference>
<evidence type="ECO:0000256" key="2">
    <source>
        <dbReference type="SAM" id="SignalP"/>
    </source>
</evidence>
<evidence type="ECO:0000313" key="4">
    <source>
        <dbReference type="EMBL" id="QXI26470.1"/>
    </source>
</evidence>
<feature type="domain" description="Beta-lactamase-related" evidence="3">
    <location>
        <begin position="44"/>
        <end position="373"/>
    </location>
</feature>
<proteinExistence type="predicted"/>
<keyword evidence="1" id="KW-0378">Hydrolase</keyword>
<accession>A0A9E6PHS6</accession>
<dbReference type="PROSITE" id="PS51257">
    <property type="entry name" value="PROKAR_LIPOPROTEIN"/>
    <property type="match status" value="1"/>
</dbReference>
<dbReference type="GO" id="GO:0016787">
    <property type="term" value="F:hydrolase activity"/>
    <property type="evidence" value="ECO:0007669"/>
    <property type="project" value="UniProtKB-KW"/>
</dbReference>
<dbReference type="InterPro" id="IPR001466">
    <property type="entry name" value="Beta-lactam-related"/>
</dbReference>
<protein>
    <submittedName>
        <fullName evidence="4">Beta-lactamase family protein</fullName>
    </submittedName>
</protein>
<dbReference type="AlphaFoldDB" id="A0A9E6PHS6"/>
<reference evidence="4 5" key="1">
    <citation type="journal article" date="2020" name="Microorganisms">
        <title>Reliable Identification of Environmental Pseudomonas Isolates Using the rpoD Gene.</title>
        <authorList>
            <consortium name="The Broad Institute Genome Sequencing Platform"/>
            <person name="Girard L."/>
            <person name="Lood C."/>
            <person name="Rokni-Zadeh H."/>
            <person name="van Noort V."/>
            <person name="Lavigne R."/>
            <person name="De Mot R."/>
        </authorList>
    </citation>
    <scope>NUCLEOTIDE SEQUENCE [LARGE SCALE GENOMIC DNA]</scope>
    <source>
        <strain evidence="4 5">RW8P3</strain>
    </source>
</reference>
<keyword evidence="5" id="KW-1185">Reference proteome</keyword>
<name>A0A9E6PHS6_9PSED</name>
<organism evidence="4 5">
    <name type="scientific">Pseudomonas vanderleydeniana</name>
    <dbReference type="NCBI Taxonomy" id="2745495"/>
    <lineage>
        <taxon>Bacteria</taxon>
        <taxon>Pseudomonadati</taxon>
        <taxon>Pseudomonadota</taxon>
        <taxon>Gammaproteobacteria</taxon>
        <taxon>Pseudomonadales</taxon>
        <taxon>Pseudomonadaceae</taxon>
        <taxon>Pseudomonas</taxon>
    </lineage>
</organism>
<feature type="signal peptide" evidence="2">
    <location>
        <begin position="1"/>
        <end position="22"/>
    </location>
</feature>
<gene>
    <name evidence="4" type="ORF">HU752_021360</name>
</gene>
<dbReference type="Proteomes" id="UP000634530">
    <property type="component" value="Chromosome"/>
</dbReference>
<dbReference type="RefSeq" id="WP_186675623.1">
    <property type="nucleotide sequence ID" value="NZ_CP077093.1"/>
</dbReference>
<dbReference type="Pfam" id="PF00144">
    <property type="entry name" value="Beta-lactamase"/>
    <property type="match status" value="1"/>
</dbReference>
<dbReference type="PANTHER" id="PTHR43283">
    <property type="entry name" value="BETA-LACTAMASE-RELATED"/>
    <property type="match status" value="1"/>
</dbReference>
<dbReference type="EMBL" id="CP077093">
    <property type="protein sequence ID" value="QXI26470.1"/>
    <property type="molecule type" value="Genomic_DNA"/>
</dbReference>
<evidence type="ECO:0000259" key="3">
    <source>
        <dbReference type="Pfam" id="PF00144"/>
    </source>
</evidence>
<dbReference type="SUPFAM" id="SSF56601">
    <property type="entry name" value="beta-lactamase/transpeptidase-like"/>
    <property type="match status" value="1"/>
</dbReference>
<feature type="chain" id="PRO_5039549664" evidence="2">
    <location>
        <begin position="23"/>
        <end position="609"/>
    </location>
</feature>
<dbReference type="KEGG" id="pvw:HU752_021360"/>
<sequence length="609" mass="66816">MFRSFCTLLLIGFLLGSTGCNGQPPAAPPTLGKGDYSGIIRYLQERIPEEMAEQKVPGLSIALVSGQEVIWARGFGYADKEGGVRVTNHTAFRAGALSKLLTASAALQLVEQQKLKLDAPVQDTLKEFHVRSRFHERQEDADQAVTLRRLLSHQSGLPGEYLRDLRTPSALDQLPQRVSGLWLSNPPGRQVAYSNLGYALVGAAIERSSGQTFENQLQKTLLQPLGMSQSSFIGDGDMLPFRAQGYRNGSPQPDSAIRDLSAGGLWTSPRDLSHYVQMLFADGIYKDKRIMATQSIREMFRQQNVGNALDFDCPMGLGWFLSPCGDETVSPGIRTFQHSGFSGDFVSQISLLPDQKLAVIIMANSDTSADLVASLTTRSLRMMLQASAGDAACTEECEEDQAVLGSHRTVPSAVDRQRLAGFYATYSGVLRIRDENQRLYADLGGERFELLRDEQGWLRAEKKRLGLWPVDLGELGRLQLDLTTVQGRQILLARSHGQLIPLGERVDPVPLPKGWLNTVGDYQVINSDEPEAALSGVSIRVEDGFLLIRGRIEQEELTEFILLPIDNAHATVAGNGLGLGDTISRQVLGISALGYRFKRASNTTPTLIF</sequence>
<evidence type="ECO:0000256" key="1">
    <source>
        <dbReference type="ARBA" id="ARBA00022801"/>
    </source>
</evidence>
<keyword evidence="2" id="KW-0732">Signal</keyword>
<evidence type="ECO:0000313" key="5">
    <source>
        <dbReference type="Proteomes" id="UP000634530"/>
    </source>
</evidence>
<reference evidence="4 5" key="2">
    <citation type="journal article" date="2021" name="Microorganisms">
        <title>The Ever-Expanding Pseudomonas Genus: Description of 43 New Species and Partition of the Pseudomonas putida Group.</title>
        <authorList>
            <person name="Girard L."/>
            <person name="Lood C."/>
            <person name="Hofte M."/>
            <person name="Vandamme P."/>
            <person name="Rokni-Zadeh H."/>
            <person name="van Noort V."/>
            <person name="Lavigne R."/>
            <person name="De Mot R."/>
        </authorList>
    </citation>
    <scope>NUCLEOTIDE SEQUENCE [LARGE SCALE GENOMIC DNA]</scope>
    <source>
        <strain evidence="4 5">RW8P3</strain>
    </source>
</reference>